<organism evidence="4 5">
    <name type="scientific">Scleromatobacter humisilvae</name>
    <dbReference type="NCBI Taxonomy" id="2897159"/>
    <lineage>
        <taxon>Bacteria</taxon>
        <taxon>Pseudomonadati</taxon>
        <taxon>Pseudomonadota</taxon>
        <taxon>Betaproteobacteria</taxon>
        <taxon>Burkholderiales</taxon>
        <taxon>Sphaerotilaceae</taxon>
        <taxon>Scleromatobacter</taxon>
    </lineage>
</organism>
<dbReference type="InterPro" id="IPR045851">
    <property type="entry name" value="AMP-bd_C_sf"/>
</dbReference>
<name>A0A9X1YEU2_9BURK</name>
<proteinExistence type="predicted"/>
<dbReference type="Gene3D" id="3.30.300.30">
    <property type="match status" value="1"/>
</dbReference>
<evidence type="ECO:0000313" key="4">
    <source>
        <dbReference type="EMBL" id="MCK9684297.1"/>
    </source>
</evidence>
<dbReference type="AlphaFoldDB" id="A0A9X1YEU2"/>
<protein>
    <submittedName>
        <fullName evidence="4">AMP-binding protein</fullName>
    </submittedName>
</protein>
<comment type="caution">
    <text evidence="4">The sequence shown here is derived from an EMBL/GenBank/DDBJ whole genome shotgun (WGS) entry which is preliminary data.</text>
</comment>
<dbReference type="Gene3D" id="3.10.129.10">
    <property type="entry name" value="Hotdog Thioesterase"/>
    <property type="match status" value="1"/>
</dbReference>
<keyword evidence="5" id="KW-1185">Reference proteome</keyword>
<evidence type="ECO:0000259" key="2">
    <source>
        <dbReference type="Pfam" id="PF00501"/>
    </source>
</evidence>
<evidence type="ECO:0000259" key="3">
    <source>
        <dbReference type="Pfam" id="PF22818"/>
    </source>
</evidence>
<dbReference type="InterPro" id="IPR042099">
    <property type="entry name" value="ANL_N_sf"/>
</dbReference>
<feature type="domain" description="AMP-dependent synthetase/ligase" evidence="2">
    <location>
        <begin position="119"/>
        <end position="332"/>
    </location>
</feature>
<dbReference type="EMBL" id="JAJLJH010000001">
    <property type="protein sequence ID" value="MCK9684297.1"/>
    <property type="molecule type" value="Genomic_DNA"/>
</dbReference>
<dbReference type="GO" id="GO:0016874">
    <property type="term" value="F:ligase activity"/>
    <property type="evidence" value="ECO:0007669"/>
    <property type="project" value="UniProtKB-KW"/>
</dbReference>
<dbReference type="InterPro" id="IPR054545">
    <property type="entry name" value="ApeI-like"/>
</dbReference>
<evidence type="ECO:0000313" key="5">
    <source>
        <dbReference type="Proteomes" id="UP001139353"/>
    </source>
</evidence>
<evidence type="ECO:0000256" key="1">
    <source>
        <dbReference type="ARBA" id="ARBA00022598"/>
    </source>
</evidence>
<dbReference type="InterPro" id="IPR000873">
    <property type="entry name" value="AMP-dep_synth/lig_dom"/>
</dbReference>
<dbReference type="Pfam" id="PF00501">
    <property type="entry name" value="AMP-binding"/>
    <property type="match status" value="1"/>
</dbReference>
<gene>
    <name evidence="4" type="ORF">LPC04_01100</name>
</gene>
<feature type="domain" description="ApeI dehydratase-like" evidence="3">
    <location>
        <begin position="508"/>
        <end position="603"/>
    </location>
</feature>
<accession>A0A9X1YEU2</accession>
<dbReference type="SUPFAM" id="SSF56801">
    <property type="entry name" value="Acetyl-CoA synthetase-like"/>
    <property type="match status" value="1"/>
</dbReference>
<dbReference type="RefSeq" id="WP_275680331.1">
    <property type="nucleotide sequence ID" value="NZ_JAJLJH010000001.1"/>
</dbReference>
<dbReference type="SUPFAM" id="SSF54637">
    <property type="entry name" value="Thioesterase/thiol ester dehydrase-isomerase"/>
    <property type="match status" value="1"/>
</dbReference>
<dbReference type="InterPro" id="IPR050237">
    <property type="entry name" value="ATP-dep_AMP-bd_enzyme"/>
</dbReference>
<dbReference type="Proteomes" id="UP001139353">
    <property type="component" value="Unassembled WGS sequence"/>
</dbReference>
<dbReference type="PANTHER" id="PTHR43767">
    <property type="entry name" value="LONG-CHAIN-FATTY-ACID--COA LIGASE"/>
    <property type="match status" value="1"/>
</dbReference>
<reference evidence="4" key="1">
    <citation type="submission" date="2021-11" db="EMBL/GenBank/DDBJ databases">
        <title>BS-T2-15 a new species belonging to the Comamonadaceae family isolated from the soil of a French oak forest.</title>
        <authorList>
            <person name="Mieszkin S."/>
            <person name="Alain K."/>
        </authorList>
    </citation>
    <scope>NUCLEOTIDE SEQUENCE</scope>
    <source>
        <strain evidence="4">BS-T2-15</strain>
    </source>
</reference>
<sequence length="612" mass="64870">MADAAGWRPLTGLPRAAASTAVAWRACEPLSAADFAGQAGAWRDLLATQGGTRWALFAEDTFDFAAALFGAWHAGKTVIVPGDMQDDTVARLRADCDGFLGDLPGALARPAPARAAAFEPLDRAATQLIVHTSGTSGEPLAIPKRLAQLDAEVHALELRFGTLCDTGLAPVNLAPETVAAGDAVAGLAREADGAAPLVWATVTHQHIYGLLFRVLWPLAAGRPFAAERLAFNEEIAQRIASPAVLVASPAHLRRLPEAADWSAARANLRAVFSSGGPLPPEAADSALALLGCAPVEVYGSSETGGVAWRQRARHGDTWQPLPGIAFRIEDGELSVRSPHLPDLDWWRTSDRATPAGDGMDGFELHGRADRIVKIEEKRVSLTAIERRLAGSGDVAEARVLMLADEPPVVDDAGAAVAHALRPAVVAALTEAGRAKLRRVGKPALSAELRALLLAAVDRVALPRRWRFVDALPVNAQGKTTEALLGALFAPPVAARPQRPTPRWRIAEAAHAQASLALSSNLLVFDGHFPGAPILPGVAQVDWAIVFARQRFAMPARFIRMDALKFSQPALPGMTIDLELHWNAATATLQFEYRSTAGRHSSGRIVFAEAGAA</sequence>
<dbReference type="Gene3D" id="3.40.50.12780">
    <property type="entry name" value="N-terminal domain of ligase-like"/>
    <property type="match status" value="1"/>
</dbReference>
<dbReference type="PANTHER" id="PTHR43767:SF8">
    <property type="entry name" value="LONG-CHAIN-FATTY-ACID--COA LIGASE"/>
    <property type="match status" value="1"/>
</dbReference>
<dbReference type="Pfam" id="PF22818">
    <property type="entry name" value="ApeI-like"/>
    <property type="match status" value="1"/>
</dbReference>
<keyword evidence="1" id="KW-0436">Ligase</keyword>
<dbReference type="InterPro" id="IPR029069">
    <property type="entry name" value="HotDog_dom_sf"/>
</dbReference>